<evidence type="ECO:0000313" key="7">
    <source>
        <dbReference type="EMBL" id="SCE68238.1"/>
    </source>
</evidence>
<organism evidence="7 8">
    <name type="scientific">Micromonospora chokoriensis</name>
    <dbReference type="NCBI Taxonomy" id="356851"/>
    <lineage>
        <taxon>Bacteria</taxon>
        <taxon>Bacillati</taxon>
        <taxon>Actinomycetota</taxon>
        <taxon>Actinomycetes</taxon>
        <taxon>Micromonosporales</taxon>
        <taxon>Micromonosporaceae</taxon>
        <taxon>Micromonospora</taxon>
    </lineage>
</organism>
<keyword evidence="8" id="KW-1185">Reference proteome</keyword>
<dbReference type="GO" id="GO:0046872">
    <property type="term" value="F:metal ion binding"/>
    <property type="evidence" value="ECO:0007669"/>
    <property type="project" value="UniProtKB-KW"/>
</dbReference>
<dbReference type="AlphaFoldDB" id="A0A1C4U928"/>
<dbReference type="GO" id="GO:0051536">
    <property type="term" value="F:iron-sulfur cluster binding"/>
    <property type="evidence" value="ECO:0007669"/>
    <property type="project" value="UniProtKB-KW"/>
</dbReference>
<dbReference type="Pfam" id="PF04055">
    <property type="entry name" value="Radical_SAM"/>
    <property type="match status" value="1"/>
</dbReference>
<evidence type="ECO:0000256" key="3">
    <source>
        <dbReference type="ARBA" id="ARBA00023004"/>
    </source>
</evidence>
<dbReference type="InterPro" id="IPR023867">
    <property type="entry name" value="Sulphatase_maturase_rSAM"/>
</dbReference>
<dbReference type="EMBL" id="LT607409">
    <property type="protein sequence ID" value="SCE68238.1"/>
    <property type="molecule type" value="Genomic_DNA"/>
</dbReference>
<evidence type="ECO:0000256" key="1">
    <source>
        <dbReference type="ARBA" id="ARBA00022691"/>
    </source>
</evidence>
<dbReference type="SFLD" id="SFLDS00029">
    <property type="entry name" value="Radical_SAM"/>
    <property type="match status" value="1"/>
</dbReference>
<reference evidence="8" key="1">
    <citation type="submission" date="2016-06" db="EMBL/GenBank/DDBJ databases">
        <authorList>
            <person name="Varghese N."/>
            <person name="Submissions Spin"/>
        </authorList>
    </citation>
    <scope>NUCLEOTIDE SEQUENCE [LARGE SCALE GENOMIC DNA]</scope>
    <source>
        <strain evidence="8">DSM 45160</strain>
    </source>
</reference>
<dbReference type="InterPro" id="IPR058240">
    <property type="entry name" value="rSAM_sf"/>
</dbReference>
<dbReference type="Gene3D" id="3.20.20.70">
    <property type="entry name" value="Aldolase class I"/>
    <property type="match status" value="1"/>
</dbReference>
<accession>A0A1C4U928</accession>
<feature type="region of interest" description="Disordered" evidence="5">
    <location>
        <begin position="1"/>
        <end position="26"/>
    </location>
</feature>
<dbReference type="PROSITE" id="PS51918">
    <property type="entry name" value="RADICAL_SAM"/>
    <property type="match status" value="1"/>
</dbReference>
<dbReference type="InterPro" id="IPR007197">
    <property type="entry name" value="rSAM"/>
</dbReference>
<dbReference type="SFLD" id="SFLDG01072">
    <property type="entry name" value="dehydrogenase_like"/>
    <property type="match status" value="1"/>
</dbReference>
<dbReference type="NCBIfam" id="TIGR04269">
    <property type="entry name" value="SAM_SPASM_FxsB"/>
    <property type="match status" value="1"/>
</dbReference>
<dbReference type="GO" id="GO:0016491">
    <property type="term" value="F:oxidoreductase activity"/>
    <property type="evidence" value="ECO:0007669"/>
    <property type="project" value="InterPro"/>
</dbReference>
<keyword evidence="3" id="KW-0408">Iron</keyword>
<evidence type="ECO:0000256" key="2">
    <source>
        <dbReference type="ARBA" id="ARBA00022723"/>
    </source>
</evidence>
<keyword evidence="4" id="KW-0411">Iron-sulfur</keyword>
<dbReference type="InterPro" id="IPR013785">
    <property type="entry name" value="Aldolase_TIM"/>
</dbReference>
<keyword evidence="1" id="KW-0949">S-adenosyl-L-methionine</keyword>
<sequence>MELGDVRMPVGGRGSTGAATVAEGGVSTRPRPVPFSEFILKVHSRCNLACDYCYMYELADRSALADPLLMAPDVFDHACRRIRDHVHDHRQSAVRIVLHGGEPLLVGAPNLVRMASRLREAIAPAQAQITVQTNGTLLTRHALTLLADARVRIGVSLDGDRTANDRHRRYASGRSSYDEVDRALRLLAERPDAYAGVLCVVDLAADPGQTYEALLSYRPPMVDFLLPHANWEAPPPRRGADPSPYGTWLATAFDAWYDTSPRLTRVRLFEELINLLFGGRSRTESLGLSPVAAVVINTDGAYEQVDTLRSTYPGAVGTDLTVFTDTFDDVLRHPAVIARQIGVDALAATCRTCPVHRVCGAGNYPHRYRAGSFTNPSVYCPDLLHLIAHVERRLRADLAAMPRGRS</sequence>
<dbReference type="Proteomes" id="UP000198224">
    <property type="component" value="Chromosome I"/>
</dbReference>
<dbReference type="PANTHER" id="PTHR43273">
    <property type="entry name" value="ANAEROBIC SULFATASE-MATURATING ENZYME HOMOLOG ASLB-RELATED"/>
    <property type="match status" value="1"/>
</dbReference>
<dbReference type="PANTHER" id="PTHR43273:SF8">
    <property type="entry name" value="RADICAL SAM DOMAIN PROTEIN"/>
    <property type="match status" value="1"/>
</dbReference>
<evidence type="ECO:0000256" key="4">
    <source>
        <dbReference type="ARBA" id="ARBA00023014"/>
    </source>
</evidence>
<dbReference type="InterPro" id="IPR026335">
    <property type="entry name" value="rSAM_SPASM_FxsB"/>
</dbReference>
<keyword evidence="2" id="KW-0479">Metal-binding</keyword>
<feature type="domain" description="Radical SAM core" evidence="6">
    <location>
        <begin position="28"/>
        <end position="258"/>
    </location>
</feature>
<gene>
    <name evidence="7" type="ORF">GA0070612_0204</name>
</gene>
<protein>
    <recommendedName>
        <fullName evidence="6">Radical SAM core domain-containing protein</fullName>
    </recommendedName>
</protein>
<evidence type="ECO:0000259" key="6">
    <source>
        <dbReference type="PROSITE" id="PS51918"/>
    </source>
</evidence>
<dbReference type="SFLD" id="SFLDG01067">
    <property type="entry name" value="SPASM/twitch_domain_containing"/>
    <property type="match status" value="1"/>
</dbReference>
<dbReference type="SUPFAM" id="SSF102114">
    <property type="entry name" value="Radical SAM enzymes"/>
    <property type="match status" value="1"/>
</dbReference>
<evidence type="ECO:0000256" key="5">
    <source>
        <dbReference type="SAM" id="MobiDB-lite"/>
    </source>
</evidence>
<proteinExistence type="predicted"/>
<dbReference type="CDD" id="cd01335">
    <property type="entry name" value="Radical_SAM"/>
    <property type="match status" value="1"/>
</dbReference>
<dbReference type="RefSeq" id="WP_231924422.1">
    <property type="nucleotide sequence ID" value="NZ_LT607409.1"/>
</dbReference>
<evidence type="ECO:0000313" key="8">
    <source>
        <dbReference type="Proteomes" id="UP000198224"/>
    </source>
</evidence>
<name>A0A1C4U928_9ACTN</name>
<dbReference type="SFLD" id="SFLDG01386">
    <property type="entry name" value="main_SPASM_domain-containing"/>
    <property type="match status" value="1"/>
</dbReference>